<evidence type="ECO:0000259" key="4">
    <source>
        <dbReference type="Pfam" id="PF13458"/>
    </source>
</evidence>
<keyword evidence="3" id="KW-0029">Amino-acid transport</keyword>
<dbReference type="Gene3D" id="3.40.50.2300">
    <property type="match status" value="2"/>
</dbReference>
<dbReference type="AlphaFoldDB" id="A0A2R8BNA3"/>
<proteinExistence type="inferred from homology"/>
<evidence type="ECO:0000256" key="1">
    <source>
        <dbReference type="ARBA" id="ARBA00010062"/>
    </source>
</evidence>
<dbReference type="PANTHER" id="PTHR30483">
    <property type="entry name" value="LEUCINE-SPECIFIC-BINDING PROTEIN"/>
    <property type="match status" value="1"/>
</dbReference>
<sequence>MGKWEVSLRISIWRSLLGGCLALLVCTLAVQAVEVRTAVLRVDRELPLPISRLDIQPDNLGFAGAELATEDNQTTGTFLGMEFTLQTVVVPPDGVEEAVGNLVAAGTVLLVVLASADETLAAADSAGEGALILNAGARDEALREAECRANLLHVAPSRQMLADALVQFLVWKQWKRVFLIQGSHAVDALLAEAYRHAMRKFGSEIVDERVFVDTGGARRTDTGHVLVQRQIPTFTQEAEDHDVIVAADEADVFAAYLPFHVWEPRPVAGSAGLMPVTWHPALEAWGATQFQRRFERLTGRGMREEDYQVWLALRVIGEAVTRTGSADPAAIRDYVLSDAFELAAFKGQKLTFRDWNGQMRQPVLLTDRHIMVSVSPQDGFLHQVSPLDTLGRDRPETDCTAFGGGG</sequence>
<name>A0A2R8BNA3_9RHOB</name>
<dbReference type="CDD" id="cd06268">
    <property type="entry name" value="PBP1_ABC_transporter_LIVBP-like"/>
    <property type="match status" value="1"/>
</dbReference>
<keyword evidence="2" id="KW-0732">Signal</keyword>
<dbReference type="InterPro" id="IPR051010">
    <property type="entry name" value="BCAA_transport"/>
</dbReference>
<dbReference type="EMBL" id="OMOQ01000005">
    <property type="protein sequence ID" value="SPH24904.1"/>
    <property type="molecule type" value="Genomic_DNA"/>
</dbReference>
<evidence type="ECO:0000313" key="5">
    <source>
        <dbReference type="EMBL" id="SPH24904.1"/>
    </source>
</evidence>
<evidence type="ECO:0000256" key="2">
    <source>
        <dbReference type="ARBA" id="ARBA00022729"/>
    </source>
</evidence>
<dbReference type="Pfam" id="PF13458">
    <property type="entry name" value="Peripla_BP_6"/>
    <property type="match status" value="1"/>
</dbReference>
<dbReference type="GO" id="GO:0006865">
    <property type="term" value="P:amino acid transport"/>
    <property type="evidence" value="ECO:0007669"/>
    <property type="project" value="UniProtKB-KW"/>
</dbReference>
<feature type="domain" description="Leucine-binding protein" evidence="4">
    <location>
        <begin position="63"/>
        <end position="210"/>
    </location>
</feature>
<dbReference type="InterPro" id="IPR028082">
    <property type="entry name" value="Peripla_BP_I"/>
</dbReference>
<dbReference type="InterPro" id="IPR028081">
    <property type="entry name" value="Leu-bd"/>
</dbReference>
<dbReference type="PANTHER" id="PTHR30483:SF6">
    <property type="entry name" value="PERIPLASMIC BINDING PROTEIN OF ABC TRANSPORTER FOR NATURAL AMINO ACIDS"/>
    <property type="match status" value="1"/>
</dbReference>
<organism evidence="5 6">
    <name type="scientific">Albidovulum aquaemixtae</name>
    <dbReference type="NCBI Taxonomy" id="1542388"/>
    <lineage>
        <taxon>Bacteria</taxon>
        <taxon>Pseudomonadati</taxon>
        <taxon>Pseudomonadota</taxon>
        <taxon>Alphaproteobacteria</taxon>
        <taxon>Rhodobacterales</taxon>
        <taxon>Paracoccaceae</taxon>
        <taxon>Albidovulum</taxon>
    </lineage>
</organism>
<dbReference type="NCBIfam" id="TIGR03863">
    <property type="entry name" value="PQQ_ABC_bind"/>
    <property type="match status" value="1"/>
</dbReference>
<dbReference type="SUPFAM" id="SSF53822">
    <property type="entry name" value="Periplasmic binding protein-like I"/>
    <property type="match status" value="1"/>
</dbReference>
<dbReference type="Proteomes" id="UP000244924">
    <property type="component" value="Unassembled WGS sequence"/>
</dbReference>
<gene>
    <name evidence="5" type="ORF">DEA8626_03938</name>
</gene>
<keyword evidence="3" id="KW-0813">Transport</keyword>
<comment type="similarity">
    <text evidence="1">Belongs to the leucine-binding protein family.</text>
</comment>
<evidence type="ECO:0000256" key="3">
    <source>
        <dbReference type="ARBA" id="ARBA00022970"/>
    </source>
</evidence>
<reference evidence="5 6" key="1">
    <citation type="submission" date="2018-03" db="EMBL/GenBank/DDBJ databases">
        <authorList>
            <person name="Keele B.F."/>
        </authorList>
    </citation>
    <scope>NUCLEOTIDE SEQUENCE [LARGE SCALE GENOMIC DNA]</scope>
    <source>
        <strain evidence="5 6">CECT 8626</strain>
    </source>
</reference>
<dbReference type="InterPro" id="IPR022478">
    <property type="entry name" value="ABC_transptr_sub-bd_PQQ"/>
</dbReference>
<evidence type="ECO:0000313" key="6">
    <source>
        <dbReference type="Proteomes" id="UP000244924"/>
    </source>
</evidence>
<protein>
    <recommendedName>
        <fullName evidence="4">Leucine-binding protein domain-containing protein</fullName>
    </recommendedName>
</protein>
<keyword evidence="6" id="KW-1185">Reference proteome</keyword>
<accession>A0A2R8BNA3</accession>